<evidence type="ECO:0000313" key="7">
    <source>
        <dbReference type="EMBL" id="KAF2113777.1"/>
    </source>
</evidence>
<feature type="transmembrane region" description="Helical" evidence="6">
    <location>
        <begin position="143"/>
        <end position="161"/>
    </location>
</feature>
<keyword evidence="4 6" id="KW-0472">Membrane</keyword>
<feature type="transmembrane region" description="Helical" evidence="6">
    <location>
        <begin position="307"/>
        <end position="330"/>
    </location>
</feature>
<feature type="transmembrane region" description="Helical" evidence="6">
    <location>
        <begin position="211"/>
        <end position="232"/>
    </location>
</feature>
<organism evidence="7 8">
    <name type="scientific">Lophiotrema nucula</name>
    <dbReference type="NCBI Taxonomy" id="690887"/>
    <lineage>
        <taxon>Eukaryota</taxon>
        <taxon>Fungi</taxon>
        <taxon>Dikarya</taxon>
        <taxon>Ascomycota</taxon>
        <taxon>Pezizomycotina</taxon>
        <taxon>Dothideomycetes</taxon>
        <taxon>Pleosporomycetidae</taxon>
        <taxon>Pleosporales</taxon>
        <taxon>Lophiotremataceae</taxon>
        <taxon>Lophiotrema</taxon>
    </lineage>
</organism>
<dbReference type="EMBL" id="ML977327">
    <property type="protein sequence ID" value="KAF2113777.1"/>
    <property type="molecule type" value="Genomic_DNA"/>
</dbReference>
<evidence type="ECO:0000256" key="5">
    <source>
        <dbReference type="SAM" id="MobiDB-lite"/>
    </source>
</evidence>
<keyword evidence="8" id="KW-1185">Reference proteome</keyword>
<dbReference type="PANTHER" id="PTHR23507">
    <property type="entry name" value="ZGC:174356"/>
    <property type="match status" value="1"/>
</dbReference>
<dbReference type="InterPro" id="IPR011701">
    <property type="entry name" value="MFS"/>
</dbReference>
<dbReference type="PANTHER" id="PTHR23507:SF1">
    <property type="entry name" value="FI18259P1-RELATED"/>
    <property type="match status" value="1"/>
</dbReference>
<evidence type="ECO:0000313" key="8">
    <source>
        <dbReference type="Proteomes" id="UP000799770"/>
    </source>
</evidence>
<evidence type="ECO:0000256" key="6">
    <source>
        <dbReference type="SAM" id="Phobius"/>
    </source>
</evidence>
<reference evidence="7" key="1">
    <citation type="journal article" date="2020" name="Stud. Mycol.">
        <title>101 Dothideomycetes genomes: a test case for predicting lifestyles and emergence of pathogens.</title>
        <authorList>
            <person name="Haridas S."/>
            <person name="Albert R."/>
            <person name="Binder M."/>
            <person name="Bloem J."/>
            <person name="Labutti K."/>
            <person name="Salamov A."/>
            <person name="Andreopoulos B."/>
            <person name="Baker S."/>
            <person name="Barry K."/>
            <person name="Bills G."/>
            <person name="Bluhm B."/>
            <person name="Cannon C."/>
            <person name="Castanera R."/>
            <person name="Culley D."/>
            <person name="Daum C."/>
            <person name="Ezra D."/>
            <person name="Gonzalez J."/>
            <person name="Henrissat B."/>
            <person name="Kuo A."/>
            <person name="Liang C."/>
            <person name="Lipzen A."/>
            <person name="Lutzoni F."/>
            <person name="Magnuson J."/>
            <person name="Mondo S."/>
            <person name="Nolan M."/>
            <person name="Ohm R."/>
            <person name="Pangilinan J."/>
            <person name="Park H.-J."/>
            <person name="Ramirez L."/>
            <person name="Alfaro M."/>
            <person name="Sun H."/>
            <person name="Tritt A."/>
            <person name="Yoshinaga Y."/>
            <person name="Zwiers L.-H."/>
            <person name="Turgeon B."/>
            <person name="Goodwin S."/>
            <person name="Spatafora J."/>
            <person name="Crous P."/>
            <person name="Grigoriev I."/>
        </authorList>
    </citation>
    <scope>NUCLEOTIDE SEQUENCE</scope>
    <source>
        <strain evidence="7">CBS 627.86</strain>
    </source>
</reference>
<evidence type="ECO:0000256" key="2">
    <source>
        <dbReference type="ARBA" id="ARBA00022692"/>
    </source>
</evidence>
<evidence type="ECO:0000256" key="1">
    <source>
        <dbReference type="ARBA" id="ARBA00004141"/>
    </source>
</evidence>
<protein>
    <submittedName>
        <fullName evidence="7">Major facilitator superfamily domain-containing protein</fullName>
    </submittedName>
</protein>
<dbReference type="Pfam" id="PF07690">
    <property type="entry name" value="MFS_1"/>
    <property type="match status" value="1"/>
</dbReference>
<feature type="transmembrane region" description="Helical" evidence="6">
    <location>
        <begin position="238"/>
        <end position="258"/>
    </location>
</feature>
<gene>
    <name evidence="7" type="ORF">BDV96DRAFT_648021</name>
</gene>
<feature type="transmembrane region" description="Helical" evidence="6">
    <location>
        <begin position="470"/>
        <end position="489"/>
    </location>
</feature>
<evidence type="ECO:0000256" key="3">
    <source>
        <dbReference type="ARBA" id="ARBA00022989"/>
    </source>
</evidence>
<dbReference type="InterPro" id="IPR036259">
    <property type="entry name" value="MFS_trans_sf"/>
</dbReference>
<comment type="subcellular location">
    <subcellularLocation>
        <location evidence="1">Membrane</location>
        <topology evidence="1">Multi-pass membrane protein</topology>
    </subcellularLocation>
</comment>
<feature type="transmembrane region" description="Helical" evidence="6">
    <location>
        <begin position="342"/>
        <end position="360"/>
    </location>
</feature>
<dbReference type="GO" id="GO:0016020">
    <property type="term" value="C:membrane"/>
    <property type="evidence" value="ECO:0007669"/>
    <property type="project" value="UniProtKB-SubCell"/>
</dbReference>
<keyword evidence="3 6" id="KW-1133">Transmembrane helix</keyword>
<dbReference type="AlphaFoldDB" id="A0A6A5Z4G2"/>
<keyword evidence="2 6" id="KW-0812">Transmembrane</keyword>
<feature type="region of interest" description="Disordered" evidence="5">
    <location>
        <begin position="1"/>
        <end position="49"/>
    </location>
</feature>
<evidence type="ECO:0000256" key="4">
    <source>
        <dbReference type="ARBA" id="ARBA00023136"/>
    </source>
</evidence>
<dbReference type="Gene3D" id="1.20.1250.20">
    <property type="entry name" value="MFS general substrate transporter like domains"/>
    <property type="match status" value="1"/>
</dbReference>
<feature type="transmembrane region" description="Helical" evidence="6">
    <location>
        <begin position="173"/>
        <end position="199"/>
    </location>
</feature>
<sequence>MAALRDCAANVENEIDADSSAAEPLLQRQNSHDERPPEDASEAPSPWRPSRATRVPMMVYLVLLMALLELEESVQSVPTVRLYESAVCQQYYKDKVSEDKCKTKKIQQTLAHVRGWQGLFDALPTLLLSIPFGCLADAKGRRLVLFLSEFGEICRLGWILMTCMLWDKLPISIVWLSSLFRFIGGGPNVSFAVLLSMVADISTSETRSRTFYFMFCTMLCVGVFGPILAAVTLGHSLWLPYLICATSLAASFPILYLMPETLHDSSKQQKLIFHTVDVSLNPFRWLRGSIKSSLEIYKAAVNDRRMVAGLFCVFLAQFKSATTDILPPYISYKFHWPLSKTAVLITVIYSVNVVLYLVVLPYTTTYLKRVTKRPTTSIDLLVSRTSLALLSAGVFIVGFANSIGFMFLGLAIFAAGFGARLSMLSVLTGFTSAEFRARLYTLLSIIEELTRLISTPLIQNLWAKAVASDGVLLGLPFIVLGVSLLLYVVDYR</sequence>
<dbReference type="GO" id="GO:0022857">
    <property type="term" value="F:transmembrane transporter activity"/>
    <property type="evidence" value="ECO:0007669"/>
    <property type="project" value="InterPro"/>
</dbReference>
<proteinExistence type="predicted"/>
<dbReference type="Proteomes" id="UP000799770">
    <property type="component" value="Unassembled WGS sequence"/>
</dbReference>
<name>A0A6A5Z4G2_9PLEO</name>
<dbReference type="SUPFAM" id="SSF103473">
    <property type="entry name" value="MFS general substrate transporter"/>
    <property type="match status" value="1"/>
</dbReference>
<accession>A0A6A5Z4G2</accession>
<dbReference type="OrthoDB" id="194139at2759"/>